<reference evidence="5 6" key="1">
    <citation type="journal article" date="2019" name="Nat. Ecol. Evol.">
        <title>Megaphylogeny resolves global patterns of mushroom evolution.</title>
        <authorList>
            <person name="Varga T."/>
            <person name="Krizsan K."/>
            <person name="Foldi C."/>
            <person name="Dima B."/>
            <person name="Sanchez-Garcia M."/>
            <person name="Sanchez-Ramirez S."/>
            <person name="Szollosi G.J."/>
            <person name="Szarkandi J.G."/>
            <person name="Papp V."/>
            <person name="Albert L."/>
            <person name="Andreopoulos W."/>
            <person name="Angelini C."/>
            <person name="Antonin V."/>
            <person name="Barry K.W."/>
            <person name="Bougher N.L."/>
            <person name="Buchanan P."/>
            <person name="Buyck B."/>
            <person name="Bense V."/>
            <person name="Catcheside P."/>
            <person name="Chovatia M."/>
            <person name="Cooper J."/>
            <person name="Damon W."/>
            <person name="Desjardin D."/>
            <person name="Finy P."/>
            <person name="Geml J."/>
            <person name="Haridas S."/>
            <person name="Hughes K."/>
            <person name="Justo A."/>
            <person name="Karasinski D."/>
            <person name="Kautmanova I."/>
            <person name="Kiss B."/>
            <person name="Kocsube S."/>
            <person name="Kotiranta H."/>
            <person name="LaButti K.M."/>
            <person name="Lechner B.E."/>
            <person name="Liimatainen K."/>
            <person name="Lipzen A."/>
            <person name="Lukacs Z."/>
            <person name="Mihaltcheva S."/>
            <person name="Morgado L.N."/>
            <person name="Niskanen T."/>
            <person name="Noordeloos M.E."/>
            <person name="Ohm R.A."/>
            <person name="Ortiz-Santana B."/>
            <person name="Ovrebo C."/>
            <person name="Racz N."/>
            <person name="Riley R."/>
            <person name="Savchenko A."/>
            <person name="Shiryaev A."/>
            <person name="Soop K."/>
            <person name="Spirin V."/>
            <person name="Szebenyi C."/>
            <person name="Tomsovsky M."/>
            <person name="Tulloss R.E."/>
            <person name="Uehling J."/>
            <person name="Grigoriev I.V."/>
            <person name="Vagvolgyi C."/>
            <person name="Papp T."/>
            <person name="Martin F.M."/>
            <person name="Miettinen O."/>
            <person name="Hibbett D.S."/>
            <person name="Nagy L.G."/>
        </authorList>
    </citation>
    <scope>NUCLEOTIDE SEQUENCE [LARGE SCALE GENOMIC DNA]</scope>
    <source>
        <strain evidence="5 6">HHB13444</strain>
    </source>
</reference>
<dbReference type="PANTHER" id="PTHR24173:SF74">
    <property type="entry name" value="ANKYRIN REPEAT DOMAIN-CONTAINING PROTEIN 16"/>
    <property type="match status" value="1"/>
</dbReference>
<keyword evidence="1" id="KW-0677">Repeat</keyword>
<feature type="region of interest" description="Disordered" evidence="4">
    <location>
        <begin position="872"/>
        <end position="1049"/>
    </location>
</feature>
<feature type="compositionally biased region" description="Low complexity" evidence="4">
    <location>
        <begin position="350"/>
        <end position="368"/>
    </location>
</feature>
<sequence length="1142" mass="121122">MPSVSSRTHRAEAKYNVTLDFPNLGLHSAAASGNLGLVTYALDHGQPVNSVLDGVLPLHVASSGGNDLIVRLLIERGADVNAPRLPRKYSSDRHRDTSAPIVGSSGATPLHFAAANGHEHVVLTLLLHGAHPDRADKHNITPQMLARQNGWTRCAELLSKWTHEKDRDLRERETLAPELDAASRNECDCKPFDKKLKVKRSIDNALNKIRPSLPTPPSSGQIYEDASYSTSSPPIQEGYASVESSPDTTTEQDFPPRRPSLPHIFDAPPHGPTHTQSASTQQHHSKSSGRPSLSSSRRPRSAGTDADSVTASTSSTPGRIRGKISLLHMFKKSAGDSATSSPGAPATPESSGYASSSSLVTSASASPAPEREGERTRGPSANSPLRTRASESGSLSAASSSQPYTATLTTVPSSRSRLGGDSKGSSEASFPPLAVELHRKLSMERVRDRSGSGSSTNAPEMPAKAQSPSMQPPPLPQLQGHRSPPVRPGILRPHARSASSGQPPAVPGDGSARSLRFDSTSTAASVSTKRSGLGLDLKPSGSVSSLRGENPSGNGSPRSLWSVSSQQRLRDQESAGQAVAVDDDDDEGYGEVISPRIGLGLGLVEGKTRLHEIKSESHPLQRRPSTGSQLSRHSSTGSTLPSPTASHEEAGFDCPFSINRPPLQPSSSDEPPSTTTTSESQRSLLGIHGIDNRGRGDSFGSSMSASTDASMPQTPAPIPGLGLQIRSPDATSLELPLDDAELLDERSERGKGRTHSRSRSRSRADSSASRTGYFSELRGGYQTRSRTMSPGRMRAPPLDIDIRAISSHAQAEALVQRAQKSILDREDVDIELPGLGLVNGSAGAAGVPAAAALGGGRTPLSAKLAAYGESLAIERRFKEKEERERGSPPESSRSMDTPVGSPRTPSQSQSQVRARSRDQLRSMRSESGVRKFSLEERPVLATPAPRRTKPRRPHTADGETSDHTSGGFLSPSNRQPVSPGHKPTLSGSAIGSSRPSPASSDNSYIRLPASSRTLPVISSPPLVDLPPRIVRSRTPDPDTSYYYDVPSPVSPSGGDTFGVPLSRVSTAPPRHASPDIVTQRSISEQERERARANKLMKMGLLAHDSFPRSHSPYGHARNGGGSGGKQRFGGIRGFVQTLTGKT</sequence>
<dbReference type="InterPro" id="IPR036770">
    <property type="entry name" value="Ankyrin_rpt-contain_sf"/>
</dbReference>
<feature type="region of interest" description="Disordered" evidence="4">
    <location>
        <begin position="334"/>
        <end position="795"/>
    </location>
</feature>
<dbReference type="SUPFAM" id="SSF48403">
    <property type="entry name" value="Ankyrin repeat"/>
    <property type="match status" value="1"/>
</dbReference>
<keyword evidence="2 3" id="KW-0040">ANK repeat</keyword>
<feature type="region of interest" description="Disordered" evidence="4">
    <location>
        <begin position="207"/>
        <end position="321"/>
    </location>
</feature>
<feature type="compositionally biased region" description="Basic and acidic residues" evidence="4">
    <location>
        <begin position="872"/>
        <end position="887"/>
    </location>
</feature>
<feature type="compositionally biased region" description="Polar residues" evidence="4">
    <location>
        <begin position="699"/>
        <end position="713"/>
    </location>
</feature>
<feature type="compositionally biased region" description="Polar residues" evidence="4">
    <location>
        <begin position="517"/>
        <end position="530"/>
    </location>
</feature>
<feature type="compositionally biased region" description="Polar residues" evidence="4">
    <location>
        <begin position="623"/>
        <end position="645"/>
    </location>
</feature>
<dbReference type="STRING" id="1314778.A0A5C3PS92"/>
<feature type="repeat" description="ANK" evidence="3">
    <location>
        <begin position="105"/>
        <end position="137"/>
    </location>
</feature>
<feature type="region of interest" description="Disordered" evidence="4">
    <location>
        <begin position="1106"/>
        <end position="1142"/>
    </location>
</feature>
<feature type="compositionally biased region" description="Gly residues" evidence="4">
    <location>
        <begin position="1117"/>
        <end position="1132"/>
    </location>
</feature>
<dbReference type="PANTHER" id="PTHR24173">
    <property type="entry name" value="ANKYRIN REPEAT CONTAINING"/>
    <property type="match status" value="1"/>
</dbReference>
<feature type="compositionally biased region" description="Basic and acidic residues" evidence="4">
    <location>
        <begin position="606"/>
        <end position="619"/>
    </location>
</feature>
<feature type="compositionally biased region" description="Low complexity" evidence="4">
    <location>
        <begin position="665"/>
        <end position="680"/>
    </location>
</feature>
<keyword evidence="6" id="KW-1185">Reference proteome</keyword>
<evidence type="ECO:0000313" key="6">
    <source>
        <dbReference type="Proteomes" id="UP000308197"/>
    </source>
</evidence>
<evidence type="ECO:0000256" key="2">
    <source>
        <dbReference type="ARBA" id="ARBA00023043"/>
    </source>
</evidence>
<feature type="compositionally biased region" description="Polar residues" evidence="4">
    <location>
        <begin position="273"/>
        <end position="282"/>
    </location>
</feature>
<feature type="repeat" description="ANK" evidence="3">
    <location>
        <begin position="53"/>
        <end position="85"/>
    </location>
</feature>
<feature type="compositionally biased region" description="Low complexity" evidence="4">
    <location>
        <begin position="986"/>
        <end position="1000"/>
    </location>
</feature>
<dbReference type="Proteomes" id="UP000308197">
    <property type="component" value="Unassembled WGS sequence"/>
</dbReference>
<dbReference type="AlphaFoldDB" id="A0A5C3PS92"/>
<dbReference type="Pfam" id="PF00023">
    <property type="entry name" value="Ank"/>
    <property type="match status" value="1"/>
</dbReference>
<feature type="region of interest" description="Disordered" evidence="4">
    <location>
        <begin position="1065"/>
        <end position="1086"/>
    </location>
</feature>
<dbReference type="SMART" id="SM00248">
    <property type="entry name" value="ANK"/>
    <property type="match status" value="3"/>
</dbReference>
<feature type="compositionally biased region" description="Low complexity" evidence="4">
    <location>
        <begin position="390"/>
        <end position="401"/>
    </location>
</feature>
<feature type="compositionally biased region" description="Polar residues" evidence="4">
    <location>
        <begin position="402"/>
        <end position="416"/>
    </location>
</feature>
<feature type="compositionally biased region" description="Basic and acidic residues" evidence="4">
    <location>
        <begin position="915"/>
        <end position="938"/>
    </location>
</feature>
<evidence type="ECO:0000256" key="4">
    <source>
        <dbReference type="SAM" id="MobiDB-lite"/>
    </source>
</evidence>
<feature type="compositionally biased region" description="Basic and acidic residues" evidence="4">
    <location>
        <begin position="436"/>
        <end position="450"/>
    </location>
</feature>
<feature type="compositionally biased region" description="Low complexity" evidence="4">
    <location>
        <begin position="288"/>
        <end position="316"/>
    </location>
</feature>
<accession>A0A5C3PS92</accession>
<gene>
    <name evidence="5" type="ORF">K466DRAFT_564409</name>
</gene>
<dbReference type="EMBL" id="ML211091">
    <property type="protein sequence ID" value="TFK89003.1"/>
    <property type="molecule type" value="Genomic_DNA"/>
</dbReference>
<dbReference type="PROSITE" id="PS50297">
    <property type="entry name" value="ANK_REP_REGION"/>
    <property type="match status" value="2"/>
</dbReference>
<organism evidence="5 6">
    <name type="scientific">Polyporus arcularius HHB13444</name>
    <dbReference type="NCBI Taxonomy" id="1314778"/>
    <lineage>
        <taxon>Eukaryota</taxon>
        <taxon>Fungi</taxon>
        <taxon>Dikarya</taxon>
        <taxon>Basidiomycota</taxon>
        <taxon>Agaricomycotina</taxon>
        <taxon>Agaricomycetes</taxon>
        <taxon>Polyporales</taxon>
        <taxon>Polyporaceae</taxon>
        <taxon>Polyporus</taxon>
    </lineage>
</organism>
<feature type="compositionally biased region" description="Polar residues" evidence="4">
    <location>
        <begin position="242"/>
        <end position="252"/>
    </location>
</feature>
<proteinExistence type="predicted"/>
<feature type="compositionally biased region" description="Polar residues" evidence="4">
    <location>
        <begin position="541"/>
        <end position="567"/>
    </location>
</feature>
<dbReference type="InParanoid" id="A0A5C3PS92"/>
<protein>
    <submittedName>
        <fullName evidence="5">Uncharacterized protein</fullName>
    </submittedName>
</protein>
<feature type="compositionally biased region" description="Basic residues" evidence="4">
    <location>
        <begin position="752"/>
        <end position="761"/>
    </location>
</feature>
<dbReference type="Gene3D" id="1.25.40.20">
    <property type="entry name" value="Ankyrin repeat-containing domain"/>
    <property type="match status" value="1"/>
</dbReference>
<evidence type="ECO:0000256" key="1">
    <source>
        <dbReference type="ARBA" id="ARBA00022737"/>
    </source>
</evidence>
<dbReference type="PROSITE" id="PS50088">
    <property type="entry name" value="ANK_REPEAT"/>
    <property type="match status" value="2"/>
</dbReference>
<dbReference type="InterPro" id="IPR002110">
    <property type="entry name" value="Ankyrin_rpt"/>
</dbReference>
<dbReference type="Pfam" id="PF12796">
    <property type="entry name" value="Ank_2"/>
    <property type="match status" value="1"/>
</dbReference>
<name>A0A5C3PS92_9APHY</name>
<evidence type="ECO:0000313" key="5">
    <source>
        <dbReference type="EMBL" id="TFK89003.1"/>
    </source>
</evidence>
<evidence type="ECO:0000256" key="3">
    <source>
        <dbReference type="PROSITE-ProRule" id="PRU00023"/>
    </source>
</evidence>